<keyword evidence="2" id="KW-1185">Reference proteome</keyword>
<organism evidence="1 2">
    <name type="scientific">Echinicola strongylocentroti</name>
    <dbReference type="NCBI Taxonomy" id="1795355"/>
    <lineage>
        <taxon>Bacteria</taxon>
        <taxon>Pseudomonadati</taxon>
        <taxon>Bacteroidota</taxon>
        <taxon>Cytophagia</taxon>
        <taxon>Cytophagales</taxon>
        <taxon>Cyclobacteriaceae</taxon>
        <taxon>Echinicola</taxon>
    </lineage>
</organism>
<dbReference type="EMBL" id="CP030041">
    <property type="protein sequence ID" value="AWW28898.1"/>
    <property type="molecule type" value="Genomic_DNA"/>
</dbReference>
<reference evidence="1 2" key="1">
    <citation type="submission" date="2018-06" db="EMBL/GenBank/DDBJ databases">
        <title>Echinicola strongylocentroti sp. nov., isolated from a sea urchin Strongylocentrotus intermedius.</title>
        <authorList>
            <person name="Bae S.S."/>
        </authorList>
    </citation>
    <scope>NUCLEOTIDE SEQUENCE [LARGE SCALE GENOMIC DNA]</scope>
    <source>
        <strain evidence="1 2">MEBiC08714</strain>
    </source>
</reference>
<gene>
    <name evidence="1" type="ORF">DN752_01430</name>
</gene>
<dbReference type="AlphaFoldDB" id="A0A2Z4IEI4"/>
<dbReference type="Proteomes" id="UP000248688">
    <property type="component" value="Chromosome"/>
</dbReference>
<accession>A0A2Z4IEI4</accession>
<proteinExistence type="predicted"/>
<evidence type="ECO:0000313" key="2">
    <source>
        <dbReference type="Proteomes" id="UP000248688"/>
    </source>
</evidence>
<evidence type="ECO:0000313" key="1">
    <source>
        <dbReference type="EMBL" id="AWW28898.1"/>
    </source>
</evidence>
<dbReference type="KEGG" id="est:DN752_01430"/>
<name>A0A2Z4IEI4_9BACT</name>
<dbReference type="OrthoDB" id="9793307at2"/>
<sequence>MCFGFFPLFGQTMDVSYLNPSFGGEVPYKFLRFGTPSAFYAGFMWNNNNASYGNGDDFSIFTYDNRDITLRPGKGNVIIFPSSGGKVGIGTTQPEAPLHIVSPVSDRGLKINGTDKNTTIWLHIAERDYGFLGLGGETALRGNGEHSVFEGRVGIGTTTPDSKLTVNGNIRAHEIKLETANWPDYVFGKDYRLISLEETKAFIDEFGHLPGLRSAEEYKREGVNIMELNRVLLEKIEELTLHLIKKDQKVQSLELSFKEALTNWQLGEKKMKALTSFISQQQDINRKQAELIAQQQKRLEVLEDQNTKLND</sequence>
<protein>
    <recommendedName>
        <fullName evidence="3">Peptidase S74 domain-containing protein</fullName>
    </recommendedName>
</protein>
<evidence type="ECO:0008006" key="3">
    <source>
        <dbReference type="Google" id="ProtNLM"/>
    </source>
</evidence>